<name>A0ACB9KJQ3_BAUVA</name>
<accession>A0ACB9KJQ3</accession>
<evidence type="ECO:0000313" key="1">
    <source>
        <dbReference type="EMBL" id="KAI4297449.1"/>
    </source>
</evidence>
<dbReference type="EMBL" id="CM039439">
    <property type="protein sequence ID" value="KAI4297449.1"/>
    <property type="molecule type" value="Genomic_DNA"/>
</dbReference>
<gene>
    <name evidence="1" type="ORF">L6164_037340</name>
</gene>
<dbReference type="Proteomes" id="UP000828941">
    <property type="component" value="Chromosome 14"/>
</dbReference>
<protein>
    <submittedName>
        <fullName evidence="1">Uncharacterized protein</fullName>
    </submittedName>
</protein>
<keyword evidence="2" id="KW-1185">Reference proteome</keyword>
<sequence>MEFLAFKLYIMAINLRPPPNAVMVNTCDQLEFKSNVHRVFHTGNTTRISLVSTNGPSPDKLVSPAPELVDESHPPAFAALAMREYYELHQSRSLDGKTILDQVRI</sequence>
<reference evidence="1 2" key="1">
    <citation type="journal article" date="2022" name="DNA Res.">
        <title>Chromosomal-level genome assembly of the orchid tree Bauhinia variegata (Leguminosae; Cercidoideae) supports the allotetraploid origin hypothesis of Bauhinia.</title>
        <authorList>
            <person name="Zhong Y."/>
            <person name="Chen Y."/>
            <person name="Zheng D."/>
            <person name="Pang J."/>
            <person name="Liu Y."/>
            <person name="Luo S."/>
            <person name="Meng S."/>
            <person name="Qian L."/>
            <person name="Wei D."/>
            <person name="Dai S."/>
            <person name="Zhou R."/>
        </authorList>
    </citation>
    <scope>NUCLEOTIDE SEQUENCE [LARGE SCALE GENOMIC DNA]</scope>
    <source>
        <strain evidence="1">BV-YZ2020</strain>
    </source>
</reference>
<proteinExistence type="predicted"/>
<comment type="caution">
    <text evidence="1">The sequence shown here is derived from an EMBL/GenBank/DDBJ whole genome shotgun (WGS) entry which is preliminary data.</text>
</comment>
<organism evidence="1 2">
    <name type="scientific">Bauhinia variegata</name>
    <name type="common">Purple orchid tree</name>
    <name type="synonym">Phanera variegata</name>
    <dbReference type="NCBI Taxonomy" id="167791"/>
    <lineage>
        <taxon>Eukaryota</taxon>
        <taxon>Viridiplantae</taxon>
        <taxon>Streptophyta</taxon>
        <taxon>Embryophyta</taxon>
        <taxon>Tracheophyta</taxon>
        <taxon>Spermatophyta</taxon>
        <taxon>Magnoliopsida</taxon>
        <taxon>eudicotyledons</taxon>
        <taxon>Gunneridae</taxon>
        <taxon>Pentapetalae</taxon>
        <taxon>rosids</taxon>
        <taxon>fabids</taxon>
        <taxon>Fabales</taxon>
        <taxon>Fabaceae</taxon>
        <taxon>Cercidoideae</taxon>
        <taxon>Cercideae</taxon>
        <taxon>Bauhiniinae</taxon>
        <taxon>Bauhinia</taxon>
    </lineage>
</organism>
<evidence type="ECO:0000313" key="2">
    <source>
        <dbReference type="Proteomes" id="UP000828941"/>
    </source>
</evidence>